<evidence type="ECO:0000256" key="1">
    <source>
        <dbReference type="SAM" id="MobiDB-lite"/>
    </source>
</evidence>
<dbReference type="Proteomes" id="UP000433483">
    <property type="component" value="Unassembled WGS sequence"/>
</dbReference>
<evidence type="ECO:0000313" key="2">
    <source>
        <dbReference type="EMBL" id="KAE9166988.1"/>
    </source>
</evidence>
<organism evidence="2 3">
    <name type="scientific">Phytophthora fragariae</name>
    <dbReference type="NCBI Taxonomy" id="53985"/>
    <lineage>
        <taxon>Eukaryota</taxon>
        <taxon>Sar</taxon>
        <taxon>Stramenopiles</taxon>
        <taxon>Oomycota</taxon>
        <taxon>Peronosporomycetes</taxon>
        <taxon>Peronosporales</taxon>
        <taxon>Peronosporaceae</taxon>
        <taxon>Phytophthora</taxon>
    </lineage>
</organism>
<keyword evidence="3" id="KW-1185">Reference proteome</keyword>
<accession>A0A6A3VGK2</accession>
<feature type="region of interest" description="Disordered" evidence="1">
    <location>
        <begin position="24"/>
        <end position="45"/>
    </location>
</feature>
<protein>
    <submittedName>
        <fullName evidence="2">Uncharacterized protein</fullName>
    </submittedName>
</protein>
<sequence>MHRELQDKATQVVALAGQVQRLCSAPSNSTGGKQFEPLQPSHDASTKSATCLSVGAGPTISWWCTIATMHAYNFVAVVFSPLSRLATMKSFISPES</sequence>
<proteinExistence type="predicted"/>
<evidence type="ECO:0000313" key="3">
    <source>
        <dbReference type="Proteomes" id="UP000433483"/>
    </source>
</evidence>
<reference evidence="2 3" key="1">
    <citation type="submission" date="2018-08" db="EMBL/GenBank/DDBJ databases">
        <title>Genomic investigation of the strawberry pathogen Phytophthora fragariae indicates pathogenicity is determined by transcriptional variation in three key races.</title>
        <authorList>
            <person name="Adams T.M."/>
            <person name="Armitage A.D."/>
            <person name="Sobczyk M.K."/>
            <person name="Bates H.J."/>
            <person name="Dunwell J.M."/>
            <person name="Nellist C.F."/>
            <person name="Harrison R.J."/>
        </authorList>
    </citation>
    <scope>NUCLEOTIDE SEQUENCE [LARGE SCALE GENOMIC DNA]</scope>
    <source>
        <strain evidence="2 3">NOV-27</strain>
    </source>
</reference>
<dbReference type="EMBL" id="QXGB01004242">
    <property type="protein sequence ID" value="KAE9166988.1"/>
    <property type="molecule type" value="Genomic_DNA"/>
</dbReference>
<comment type="caution">
    <text evidence="2">The sequence shown here is derived from an EMBL/GenBank/DDBJ whole genome shotgun (WGS) entry which is preliminary data.</text>
</comment>
<gene>
    <name evidence="2" type="ORF">PF005_g28969</name>
</gene>
<name>A0A6A3VGK2_9STRA</name>
<dbReference type="AlphaFoldDB" id="A0A6A3VGK2"/>